<sequence length="82" mass="9283">MDGKQDRQCSWLCDIFCFSPGSRDMRWGDRGIIRLGRSCRASSVISRLPCPCGPWSPYSLEIRPDSTKHANSSHAQPMDNPR</sequence>
<dbReference type="EMBL" id="AP019869">
    <property type="protein sequence ID" value="BBN08407.1"/>
    <property type="molecule type" value="Genomic_DNA"/>
</dbReference>
<evidence type="ECO:0000313" key="3">
    <source>
        <dbReference type="Proteomes" id="UP001162541"/>
    </source>
</evidence>
<evidence type="ECO:0000256" key="1">
    <source>
        <dbReference type="SAM" id="MobiDB-lite"/>
    </source>
</evidence>
<protein>
    <submittedName>
        <fullName evidence="2">Uncharacterized protein</fullName>
    </submittedName>
</protein>
<accession>A0AAF6B8S3</accession>
<dbReference type="Proteomes" id="UP001162541">
    <property type="component" value="Chromosome 4"/>
</dbReference>
<reference evidence="3" key="1">
    <citation type="journal article" date="2020" name="Curr. Biol.">
        <title>Chromatin organization in early land plants reveals an ancestral association between H3K27me3, transposons, and constitutive heterochromatin.</title>
        <authorList>
            <person name="Montgomery S.A."/>
            <person name="Tanizawa Y."/>
            <person name="Galik B."/>
            <person name="Wang N."/>
            <person name="Ito T."/>
            <person name="Mochizuki T."/>
            <person name="Akimcheva S."/>
            <person name="Bowman J.L."/>
            <person name="Cognat V."/>
            <person name="Marechal-Drouard L."/>
            <person name="Ekker H."/>
            <person name="Hong S.F."/>
            <person name="Kohchi T."/>
            <person name="Lin S.S."/>
            <person name="Liu L.D."/>
            <person name="Nakamura Y."/>
            <person name="Valeeva L.R."/>
            <person name="Shakirov E.V."/>
            <person name="Shippen D.E."/>
            <person name="Wei W.L."/>
            <person name="Yagura M."/>
            <person name="Yamaoka S."/>
            <person name="Yamato K.T."/>
            <person name="Liu C."/>
            <person name="Berger F."/>
        </authorList>
    </citation>
    <scope>NUCLEOTIDE SEQUENCE [LARGE SCALE GENOMIC DNA]</scope>
    <source>
        <strain evidence="3">Tak-1</strain>
    </source>
</reference>
<evidence type="ECO:0000313" key="2">
    <source>
        <dbReference type="EMBL" id="BBN08407.1"/>
    </source>
</evidence>
<dbReference type="AlphaFoldDB" id="A0AAF6B8S3"/>
<organism evidence="2 3">
    <name type="scientific">Marchantia polymorpha subsp. ruderalis</name>
    <dbReference type="NCBI Taxonomy" id="1480154"/>
    <lineage>
        <taxon>Eukaryota</taxon>
        <taxon>Viridiplantae</taxon>
        <taxon>Streptophyta</taxon>
        <taxon>Embryophyta</taxon>
        <taxon>Marchantiophyta</taxon>
        <taxon>Marchantiopsida</taxon>
        <taxon>Marchantiidae</taxon>
        <taxon>Marchantiales</taxon>
        <taxon>Marchantiaceae</taxon>
        <taxon>Marchantia</taxon>
    </lineage>
</organism>
<proteinExistence type="predicted"/>
<feature type="region of interest" description="Disordered" evidence="1">
    <location>
        <begin position="63"/>
        <end position="82"/>
    </location>
</feature>
<name>A0AAF6B8S3_MARPO</name>
<gene>
    <name evidence="2" type="ORF">Mp_4g11350</name>
</gene>